<dbReference type="AlphaFoldDB" id="A0A9X1ZTI2"/>
<evidence type="ECO:0008006" key="4">
    <source>
        <dbReference type="Google" id="ProtNLM"/>
    </source>
</evidence>
<reference evidence="2" key="1">
    <citation type="submission" date="2022-01" db="EMBL/GenBank/DDBJ databases">
        <title>Whole genome-based taxonomy of the Shewanellaceae.</title>
        <authorList>
            <person name="Martin-Rodriguez A.J."/>
        </authorList>
    </citation>
    <scope>NUCLEOTIDE SEQUENCE</scope>
    <source>
        <strain evidence="2">DSM 16422</strain>
    </source>
</reference>
<dbReference type="RefSeq" id="WP_248996475.1">
    <property type="nucleotide sequence ID" value="NZ_JAKIKP010000012.1"/>
</dbReference>
<gene>
    <name evidence="2" type="ORF">L2672_14065</name>
</gene>
<accession>A0A9X1ZTI2</accession>
<protein>
    <recommendedName>
        <fullName evidence="4">DUF4360 domain-containing protein</fullName>
    </recommendedName>
</protein>
<organism evidence="2 3">
    <name type="scientific">Shewanella gaetbuli</name>
    <dbReference type="NCBI Taxonomy" id="220752"/>
    <lineage>
        <taxon>Bacteria</taxon>
        <taxon>Pseudomonadati</taxon>
        <taxon>Pseudomonadota</taxon>
        <taxon>Gammaproteobacteria</taxon>
        <taxon>Alteromonadales</taxon>
        <taxon>Shewanellaceae</taxon>
        <taxon>Shewanella</taxon>
    </lineage>
</organism>
<feature type="chain" id="PRO_5040926104" description="DUF4360 domain-containing protein" evidence="1">
    <location>
        <begin position="29"/>
        <end position="265"/>
    </location>
</feature>
<dbReference type="Proteomes" id="UP001139333">
    <property type="component" value="Unassembled WGS sequence"/>
</dbReference>
<name>A0A9X1ZTI2_9GAMM</name>
<evidence type="ECO:0000313" key="3">
    <source>
        <dbReference type="Proteomes" id="UP001139333"/>
    </source>
</evidence>
<evidence type="ECO:0000256" key="1">
    <source>
        <dbReference type="SAM" id="SignalP"/>
    </source>
</evidence>
<keyword evidence="1" id="KW-0732">Signal</keyword>
<dbReference type="EMBL" id="JAKIKP010000012">
    <property type="protein sequence ID" value="MCL1143803.1"/>
    <property type="molecule type" value="Genomic_DNA"/>
</dbReference>
<proteinExistence type="predicted"/>
<comment type="caution">
    <text evidence="2">The sequence shown here is derived from an EMBL/GenBank/DDBJ whole genome shotgun (WGS) entry which is preliminary data.</text>
</comment>
<evidence type="ECO:0000313" key="2">
    <source>
        <dbReference type="EMBL" id="MCL1143803.1"/>
    </source>
</evidence>
<dbReference type="Gene3D" id="2.60.120.260">
    <property type="entry name" value="Galactose-binding domain-like"/>
    <property type="match status" value="1"/>
</dbReference>
<sequence>MISHIKVIKCISLTSVMLCSLYSVSADADMCPNTPQTVEGIVYCDNQFTLWVNGEKVAVDPVAFTPHQAVKVAFEWDGSSSLTYAIQCEDYASASGYEYIESDKPQLGDGALIAVFNDGLNKGKGTQTSADSWRVHTVTFGPTDESIAAGCSADNLAACVIENRGMPDGWTQAEYDDSHWPMATHFTAKQAGWGRKPTWTATQGCCTLTSPVDRSTIGCDKSINQNQCLSPIVEFANSEAEFIWAQDIERDNRVLFRYTASCNTQ</sequence>
<keyword evidence="3" id="KW-1185">Reference proteome</keyword>
<feature type="signal peptide" evidence="1">
    <location>
        <begin position="1"/>
        <end position="28"/>
    </location>
</feature>